<keyword evidence="4 15" id="KW-0548">Nucleotidyltransferase</keyword>
<dbReference type="GO" id="GO:0003723">
    <property type="term" value="F:RNA binding"/>
    <property type="evidence" value="ECO:0007669"/>
    <property type="project" value="UniProtKB-KW"/>
</dbReference>
<evidence type="ECO:0000256" key="4">
    <source>
        <dbReference type="ARBA" id="ARBA00022695"/>
    </source>
</evidence>
<dbReference type="STRING" id="517418.Ctha_1304"/>
<dbReference type="eggNOG" id="COG0617">
    <property type="taxonomic scope" value="Bacteria"/>
</dbReference>
<gene>
    <name evidence="15" type="ordered locus">Ctha_1304</name>
</gene>
<evidence type="ECO:0000256" key="7">
    <source>
        <dbReference type="ARBA" id="ARBA00022800"/>
    </source>
</evidence>
<evidence type="ECO:0000256" key="5">
    <source>
        <dbReference type="ARBA" id="ARBA00022723"/>
    </source>
</evidence>
<keyword evidence="10 11" id="KW-0694">RNA-binding</keyword>
<evidence type="ECO:0000256" key="2">
    <source>
        <dbReference type="ARBA" id="ARBA00022679"/>
    </source>
</evidence>
<organism evidence="15 16">
    <name type="scientific">Chloroherpeton thalassium (strain ATCC 35110 / GB-78)</name>
    <dbReference type="NCBI Taxonomy" id="517418"/>
    <lineage>
        <taxon>Bacteria</taxon>
        <taxon>Pseudomonadati</taxon>
        <taxon>Chlorobiota</taxon>
        <taxon>Chlorobiia</taxon>
        <taxon>Chlorobiales</taxon>
        <taxon>Chloroherpetonaceae</taxon>
        <taxon>Chloroherpeton</taxon>
    </lineage>
</organism>
<keyword evidence="9" id="KW-0460">Magnesium</keyword>
<dbReference type="NCBIfam" id="TIGR00277">
    <property type="entry name" value="HDIG"/>
    <property type="match status" value="1"/>
</dbReference>
<dbReference type="AlphaFoldDB" id="B3QZ74"/>
<dbReference type="GO" id="GO:0008033">
    <property type="term" value="P:tRNA processing"/>
    <property type="evidence" value="ECO:0007669"/>
    <property type="project" value="UniProtKB-KW"/>
</dbReference>
<name>B3QZ74_CHLT3</name>
<dbReference type="PANTHER" id="PTHR47545">
    <property type="entry name" value="MULTIFUNCTIONAL CCA PROTEIN"/>
    <property type="match status" value="1"/>
</dbReference>
<keyword evidence="16" id="KW-1185">Reference proteome</keyword>
<dbReference type="GO" id="GO:0046872">
    <property type="term" value="F:metal ion binding"/>
    <property type="evidence" value="ECO:0007669"/>
    <property type="project" value="UniProtKB-KW"/>
</dbReference>
<dbReference type="RefSeq" id="WP_012499851.1">
    <property type="nucleotide sequence ID" value="NC_011026.1"/>
</dbReference>
<evidence type="ECO:0000256" key="8">
    <source>
        <dbReference type="ARBA" id="ARBA00022840"/>
    </source>
</evidence>
<dbReference type="GO" id="GO:0005524">
    <property type="term" value="F:ATP binding"/>
    <property type="evidence" value="ECO:0007669"/>
    <property type="project" value="UniProtKB-KW"/>
</dbReference>
<dbReference type="GO" id="GO:0016779">
    <property type="term" value="F:nucleotidyltransferase activity"/>
    <property type="evidence" value="ECO:0007669"/>
    <property type="project" value="UniProtKB-KW"/>
</dbReference>
<evidence type="ECO:0000313" key="16">
    <source>
        <dbReference type="Proteomes" id="UP000001208"/>
    </source>
</evidence>
<dbReference type="GO" id="GO:0042245">
    <property type="term" value="P:RNA repair"/>
    <property type="evidence" value="ECO:0007669"/>
    <property type="project" value="UniProtKB-KW"/>
</dbReference>
<comment type="similarity">
    <text evidence="11">Belongs to the tRNA nucleotidyltransferase/poly(A) polymerase family.</text>
</comment>
<feature type="domain" description="tRNA nucleotidyltransferase/poly(A) polymerase RNA and SrmB- binding" evidence="14">
    <location>
        <begin position="190"/>
        <end position="251"/>
    </location>
</feature>
<evidence type="ECO:0000256" key="6">
    <source>
        <dbReference type="ARBA" id="ARBA00022741"/>
    </source>
</evidence>
<dbReference type="Gene3D" id="3.30.460.10">
    <property type="entry name" value="Beta Polymerase, domain 2"/>
    <property type="match status" value="1"/>
</dbReference>
<dbReference type="CDD" id="cd00077">
    <property type="entry name" value="HDc"/>
    <property type="match status" value="1"/>
</dbReference>
<dbReference type="KEGG" id="cts:Ctha_1304"/>
<dbReference type="InterPro" id="IPR050124">
    <property type="entry name" value="tRNA_CCA-adding_enzyme"/>
</dbReference>
<proteinExistence type="inferred from homology"/>
<keyword evidence="2 11" id="KW-0808">Transferase</keyword>
<evidence type="ECO:0000256" key="11">
    <source>
        <dbReference type="RuleBase" id="RU003953"/>
    </source>
</evidence>
<dbReference type="InterPro" id="IPR006675">
    <property type="entry name" value="HDIG_dom"/>
</dbReference>
<dbReference type="EMBL" id="CP001100">
    <property type="protein sequence ID" value="ACF13767.1"/>
    <property type="molecule type" value="Genomic_DNA"/>
</dbReference>
<dbReference type="InterPro" id="IPR043519">
    <property type="entry name" value="NT_sf"/>
</dbReference>
<evidence type="ECO:0000256" key="1">
    <source>
        <dbReference type="ARBA" id="ARBA00001946"/>
    </source>
</evidence>
<comment type="cofactor">
    <cofactor evidence="1">
        <name>Mg(2+)</name>
        <dbReference type="ChEBI" id="CHEBI:18420"/>
    </cofactor>
</comment>
<evidence type="ECO:0000256" key="10">
    <source>
        <dbReference type="ARBA" id="ARBA00022884"/>
    </source>
</evidence>
<keyword evidence="3" id="KW-0819">tRNA processing</keyword>
<evidence type="ECO:0000259" key="14">
    <source>
        <dbReference type="Pfam" id="PF12627"/>
    </source>
</evidence>
<dbReference type="Gene3D" id="1.10.3090.10">
    <property type="entry name" value="cca-adding enzyme, domain 2"/>
    <property type="match status" value="1"/>
</dbReference>
<dbReference type="Pfam" id="PF12627">
    <property type="entry name" value="PolyA_pol_RNAbd"/>
    <property type="match status" value="1"/>
</dbReference>
<dbReference type="SUPFAM" id="SSF81891">
    <property type="entry name" value="Poly A polymerase C-terminal region-like"/>
    <property type="match status" value="1"/>
</dbReference>
<dbReference type="GO" id="GO:0016787">
    <property type="term" value="F:hydrolase activity"/>
    <property type="evidence" value="ECO:0007669"/>
    <property type="project" value="UniProtKB-KW"/>
</dbReference>
<dbReference type="CDD" id="cd05398">
    <property type="entry name" value="NT_ClassII-CCAase"/>
    <property type="match status" value="1"/>
</dbReference>
<keyword evidence="8" id="KW-0067">ATP-binding</keyword>
<dbReference type="SUPFAM" id="SSF81301">
    <property type="entry name" value="Nucleotidyltransferase"/>
    <property type="match status" value="1"/>
</dbReference>
<sequence>MVSQDNTKLVNFNAEIFRKIGALADEMQLPCYAVGGFVRDSLLQRKCKDIDIMVVGEPIAFAKAAKTKLNGFGFAVFERFRTARLSLKDREMGEIELEFVGARKESYSPESRKPITEVGTLQDDLSRRDFTINALAVSLNQATFGKLTDLFNGRNDLSAQLLRTPLEPESTFSDDPLRMMRAARFASQLNFNLEPEIFVAMQNMHRRIGIVSKERVRDELFKIMASPKPSVGLDILYKTGVLKEILPELTAMAGVEQIDGVGHKDTFYHTLKVVDNISEMSEKFWLRMAALFHDVGKPKTKRFKEGHGWTFHGHDAVGAAMMQRIFRKQKFPLDHLEYVQKLIRLHLRPIPLSGEEITDSAIRRLMFEAGEELDDLMMLCRADVTSKNPQKVEKIMSNFLLVEEKVSQVCEKDLLAKWRPPINGVEIMEMFNLSEGKIVGLLKKSMENAIIDGVIPYDKEAAMRFLNDEFQKINDKN</sequence>
<evidence type="ECO:0000313" key="15">
    <source>
        <dbReference type="EMBL" id="ACF13767.1"/>
    </source>
</evidence>
<evidence type="ECO:0000256" key="9">
    <source>
        <dbReference type="ARBA" id="ARBA00022842"/>
    </source>
</evidence>
<dbReference type="Pfam" id="PF01966">
    <property type="entry name" value="HD"/>
    <property type="match status" value="1"/>
</dbReference>
<evidence type="ECO:0000256" key="3">
    <source>
        <dbReference type="ARBA" id="ARBA00022694"/>
    </source>
</evidence>
<dbReference type="InterPro" id="IPR032828">
    <property type="entry name" value="PolyA_RNA-bd"/>
</dbReference>
<dbReference type="PANTHER" id="PTHR47545:SF1">
    <property type="entry name" value="MULTIFUNCTIONAL CCA PROTEIN"/>
    <property type="match status" value="1"/>
</dbReference>
<keyword evidence="7" id="KW-0692">RNA repair</keyword>
<dbReference type="Proteomes" id="UP000001208">
    <property type="component" value="Chromosome"/>
</dbReference>
<dbReference type="OrthoDB" id="9805698at2"/>
<feature type="domain" description="Poly A polymerase head" evidence="12">
    <location>
        <begin position="31"/>
        <end position="163"/>
    </location>
</feature>
<accession>B3QZ74</accession>
<keyword evidence="6" id="KW-0547">Nucleotide-binding</keyword>
<feature type="domain" description="HD" evidence="13">
    <location>
        <begin position="266"/>
        <end position="361"/>
    </location>
</feature>
<evidence type="ECO:0000259" key="12">
    <source>
        <dbReference type="Pfam" id="PF01743"/>
    </source>
</evidence>
<protein>
    <submittedName>
        <fullName evidence="15">Polynucleotide adenylyltransferase/metal dependent phosphohydrolase</fullName>
    </submittedName>
</protein>
<dbReference type="Pfam" id="PF01743">
    <property type="entry name" value="PolyA_pol"/>
    <property type="match status" value="1"/>
</dbReference>
<keyword evidence="5" id="KW-0479">Metal-binding</keyword>
<dbReference type="HOGENOM" id="CLU_015961_6_1_10"/>
<keyword evidence="15" id="KW-0378">Hydrolase</keyword>
<evidence type="ECO:0000259" key="13">
    <source>
        <dbReference type="Pfam" id="PF01966"/>
    </source>
</evidence>
<reference evidence="15 16" key="1">
    <citation type="submission" date="2008-06" db="EMBL/GenBank/DDBJ databases">
        <title>Complete sequence of Chloroherpeton thalassium ATCC 35110.</title>
        <authorList>
            <consortium name="US DOE Joint Genome Institute"/>
            <person name="Lucas S."/>
            <person name="Copeland A."/>
            <person name="Lapidus A."/>
            <person name="Glavina del Rio T."/>
            <person name="Dalin E."/>
            <person name="Tice H."/>
            <person name="Bruce D."/>
            <person name="Goodwin L."/>
            <person name="Pitluck S."/>
            <person name="Schmutz J."/>
            <person name="Larimer F."/>
            <person name="Land M."/>
            <person name="Hauser L."/>
            <person name="Kyrpides N."/>
            <person name="Mikhailova N."/>
            <person name="Liu Z."/>
            <person name="Li T."/>
            <person name="Zhao F."/>
            <person name="Overmann J."/>
            <person name="Bryant D.A."/>
            <person name="Richardson P."/>
        </authorList>
    </citation>
    <scope>NUCLEOTIDE SEQUENCE [LARGE SCALE GENOMIC DNA]</scope>
    <source>
        <strain evidence="16">ATCC 35110 / GB-78</strain>
    </source>
</reference>
<dbReference type="InterPro" id="IPR002646">
    <property type="entry name" value="PolA_pol_head_dom"/>
</dbReference>
<dbReference type="InterPro" id="IPR006674">
    <property type="entry name" value="HD_domain"/>
</dbReference>
<dbReference type="InterPro" id="IPR003607">
    <property type="entry name" value="HD/PDEase_dom"/>
</dbReference>